<protein>
    <submittedName>
        <fullName evidence="1">Uncharacterized protein</fullName>
    </submittedName>
</protein>
<organism evidence="1 2">
    <name type="scientific">Zea mays</name>
    <name type="common">Maize</name>
    <dbReference type="NCBI Taxonomy" id="4577"/>
    <lineage>
        <taxon>Eukaryota</taxon>
        <taxon>Viridiplantae</taxon>
        <taxon>Streptophyta</taxon>
        <taxon>Embryophyta</taxon>
        <taxon>Tracheophyta</taxon>
        <taxon>Spermatophyta</taxon>
        <taxon>Magnoliopsida</taxon>
        <taxon>Liliopsida</taxon>
        <taxon>Poales</taxon>
        <taxon>Poaceae</taxon>
        <taxon>PACMAD clade</taxon>
        <taxon>Panicoideae</taxon>
        <taxon>Andropogonodae</taxon>
        <taxon>Andropogoneae</taxon>
        <taxon>Tripsacinae</taxon>
        <taxon>Zea</taxon>
    </lineage>
</organism>
<dbReference type="EnsemblPlants" id="Zm00001eb395170_T001">
    <property type="protein sequence ID" value="Zm00001eb395170_P001"/>
    <property type="gene ID" value="Zm00001eb395170"/>
</dbReference>
<evidence type="ECO:0000313" key="2">
    <source>
        <dbReference type="Proteomes" id="UP000007305"/>
    </source>
</evidence>
<dbReference type="AlphaFoldDB" id="A0A804RA90"/>
<proteinExistence type="predicted"/>
<sequence>MSLSPCLHTLALISGQPSALLPVEPQRCSPSPRSAQLEAHLLASPLSLSLRSLLRSAAVELPSAPSSRAPSPSSRVARSSLLTQLPVPRPCARWISRARCLGPDRARLQLEPILCLAPASSQLEFPLWPRASWRVSKPWSPSSA</sequence>
<reference evidence="1" key="3">
    <citation type="submission" date="2021-05" db="UniProtKB">
        <authorList>
            <consortium name="EnsemblPlants"/>
        </authorList>
    </citation>
    <scope>IDENTIFICATION</scope>
    <source>
        <strain evidence="1">cv. B73</strain>
    </source>
</reference>
<name>A0A804RA90_MAIZE</name>
<accession>A0A804RA90</accession>
<reference evidence="1" key="2">
    <citation type="submission" date="2019-07" db="EMBL/GenBank/DDBJ databases">
        <authorList>
            <person name="Seetharam A."/>
            <person name="Woodhouse M."/>
            <person name="Cannon E."/>
        </authorList>
    </citation>
    <scope>NUCLEOTIDE SEQUENCE [LARGE SCALE GENOMIC DNA]</scope>
    <source>
        <strain evidence="1">cv. B73</strain>
    </source>
</reference>
<reference evidence="2" key="1">
    <citation type="journal article" date="2009" name="Science">
        <title>The B73 maize genome: complexity, diversity, and dynamics.</title>
        <authorList>
            <person name="Schnable P.S."/>
            <person name="Ware D."/>
            <person name="Fulton R.S."/>
            <person name="Stein J.C."/>
            <person name="Wei F."/>
            <person name="Pasternak S."/>
            <person name="Liang C."/>
            <person name="Zhang J."/>
            <person name="Fulton L."/>
            <person name="Graves T.A."/>
            <person name="Minx P."/>
            <person name="Reily A.D."/>
            <person name="Courtney L."/>
            <person name="Kruchowski S.S."/>
            <person name="Tomlinson C."/>
            <person name="Strong C."/>
            <person name="Delehaunty K."/>
            <person name="Fronick C."/>
            <person name="Courtney B."/>
            <person name="Rock S.M."/>
            <person name="Belter E."/>
            <person name="Du F."/>
            <person name="Kim K."/>
            <person name="Abbott R.M."/>
            <person name="Cotton M."/>
            <person name="Levy A."/>
            <person name="Marchetto P."/>
            <person name="Ochoa K."/>
            <person name="Jackson S.M."/>
            <person name="Gillam B."/>
            <person name="Chen W."/>
            <person name="Yan L."/>
            <person name="Higginbotham J."/>
            <person name="Cardenas M."/>
            <person name="Waligorski J."/>
            <person name="Applebaum E."/>
            <person name="Phelps L."/>
            <person name="Falcone J."/>
            <person name="Kanchi K."/>
            <person name="Thane T."/>
            <person name="Scimone A."/>
            <person name="Thane N."/>
            <person name="Henke J."/>
            <person name="Wang T."/>
            <person name="Ruppert J."/>
            <person name="Shah N."/>
            <person name="Rotter K."/>
            <person name="Hodges J."/>
            <person name="Ingenthron E."/>
            <person name="Cordes M."/>
            <person name="Kohlberg S."/>
            <person name="Sgro J."/>
            <person name="Delgado B."/>
            <person name="Mead K."/>
            <person name="Chinwalla A."/>
            <person name="Leonard S."/>
            <person name="Crouse K."/>
            <person name="Collura K."/>
            <person name="Kudrna D."/>
            <person name="Currie J."/>
            <person name="He R."/>
            <person name="Angelova A."/>
            <person name="Rajasekar S."/>
            <person name="Mueller T."/>
            <person name="Lomeli R."/>
            <person name="Scara G."/>
            <person name="Ko A."/>
            <person name="Delaney K."/>
            <person name="Wissotski M."/>
            <person name="Lopez G."/>
            <person name="Campos D."/>
            <person name="Braidotti M."/>
            <person name="Ashley E."/>
            <person name="Golser W."/>
            <person name="Kim H."/>
            <person name="Lee S."/>
            <person name="Lin J."/>
            <person name="Dujmic Z."/>
            <person name="Kim W."/>
            <person name="Talag J."/>
            <person name="Zuccolo A."/>
            <person name="Fan C."/>
            <person name="Sebastian A."/>
            <person name="Kramer M."/>
            <person name="Spiegel L."/>
            <person name="Nascimento L."/>
            <person name="Zutavern T."/>
            <person name="Miller B."/>
            <person name="Ambroise C."/>
            <person name="Muller S."/>
            <person name="Spooner W."/>
            <person name="Narechania A."/>
            <person name="Ren L."/>
            <person name="Wei S."/>
            <person name="Kumari S."/>
            <person name="Faga B."/>
            <person name="Levy M.J."/>
            <person name="McMahan L."/>
            <person name="Van Buren P."/>
            <person name="Vaughn M.W."/>
            <person name="Ying K."/>
            <person name="Yeh C.-T."/>
            <person name="Emrich S.J."/>
            <person name="Jia Y."/>
            <person name="Kalyanaraman A."/>
            <person name="Hsia A.-P."/>
            <person name="Barbazuk W.B."/>
            <person name="Baucom R.S."/>
            <person name="Brutnell T.P."/>
            <person name="Carpita N.C."/>
            <person name="Chaparro C."/>
            <person name="Chia J.-M."/>
            <person name="Deragon J.-M."/>
            <person name="Estill J.C."/>
            <person name="Fu Y."/>
            <person name="Jeddeloh J.A."/>
            <person name="Han Y."/>
            <person name="Lee H."/>
            <person name="Li P."/>
            <person name="Lisch D.R."/>
            <person name="Liu S."/>
            <person name="Liu Z."/>
            <person name="Nagel D.H."/>
            <person name="McCann M.C."/>
            <person name="SanMiguel P."/>
            <person name="Myers A.M."/>
            <person name="Nettleton D."/>
            <person name="Nguyen J."/>
            <person name="Penning B.W."/>
            <person name="Ponnala L."/>
            <person name="Schneider K.L."/>
            <person name="Schwartz D.C."/>
            <person name="Sharma A."/>
            <person name="Soderlund C."/>
            <person name="Springer N.M."/>
            <person name="Sun Q."/>
            <person name="Wang H."/>
            <person name="Waterman M."/>
            <person name="Westerman R."/>
            <person name="Wolfgruber T.K."/>
            <person name="Yang L."/>
            <person name="Yu Y."/>
            <person name="Zhang L."/>
            <person name="Zhou S."/>
            <person name="Zhu Q."/>
            <person name="Bennetzen J.L."/>
            <person name="Dawe R.K."/>
            <person name="Jiang J."/>
            <person name="Jiang N."/>
            <person name="Presting G.G."/>
            <person name="Wessler S.R."/>
            <person name="Aluru S."/>
            <person name="Martienssen R.A."/>
            <person name="Clifton S.W."/>
            <person name="McCombie W.R."/>
            <person name="Wing R.A."/>
            <person name="Wilson R.K."/>
        </authorList>
    </citation>
    <scope>NUCLEOTIDE SEQUENCE [LARGE SCALE GENOMIC DNA]</scope>
    <source>
        <strain evidence="2">cv. B73</strain>
    </source>
</reference>
<dbReference type="InParanoid" id="A0A804RA90"/>
<keyword evidence="2" id="KW-1185">Reference proteome</keyword>
<dbReference type="Proteomes" id="UP000007305">
    <property type="component" value="Chromosome 9"/>
</dbReference>
<evidence type="ECO:0000313" key="1">
    <source>
        <dbReference type="EnsemblPlants" id="Zm00001eb395170_P001"/>
    </source>
</evidence>
<dbReference type="Gramene" id="Zm00001eb395170_T001">
    <property type="protein sequence ID" value="Zm00001eb395170_P001"/>
    <property type="gene ID" value="Zm00001eb395170"/>
</dbReference>